<dbReference type="PANTHER" id="PTHR11607:SF3">
    <property type="entry name" value="LYSOSOMAL ALPHA-MANNOSIDASE"/>
    <property type="match status" value="1"/>
</dbReference>
<protein>
    <recommendedName>
        <fullName evidence="2">Glycoside hydrolase family 38 N-terminal domain-containing protein</fullName>
    </recommendedName>
</protein>
<dbReference type="SUPFAM" id="SSF88713">
    <property type="entry name" value="Glycoside hydrolase/deacetylase"/>
    <property type="match status" value="1"/>
</dbReference>
<dbReference type="PANTHER" id="PTHR11607">
    <property type="entry name" value="ALPHA-MANNOSIDASE"/>
    <property type="match status" value="1"/>
</dbReference>
<keyword evidence="4" id="KW-1185">Reference proteome</keyword>
<organism evidence="3 4">
    <name type="scientific">Sphagnum jensenii</name>
    <dbReference type="NCBI Taxonomy" id="128206"/>
    <lineage>
        <taxon>Eukaryota</taxon>
        <taxon>Viridiplantae</taxon>
        <taxon>Streptophyta</taxon>
        <taxon>Embryophyta</taxon>
        <taxon>Bryophyta</taxon>
        <taxon>Sphagnophytina</taxon>
        <taxon>Sphagnopsida</taxon>
        <taxon>Sphagnales</taxon>
        <taxon>Sphagnaceae</taxon>
        <taxon>Sphagnum</taxon>
    </lineage>
</organism>
<keyword evidence="1" id="KW-0732">Signal</keyword>
<reference evidence="3" key="1">
    <citation type="submission" date="2024-02" db="EMBL/GenBank/DDBJ databases">
        <authorList>
            <consortium name="ELIXIR-Norway"/>
            <consortium name="Elixir Norway"/>
        </authorList>
    </citation>
    <scope>NUCLEOTIDE SEQUENCE</scope>
</reference>
<evidence type="ECO:0000259" key="2">
    <source>
        <dbReference type="Pfam" id="PF01074"/>
    </source>
</evidence>
<sequence>RLILIEICLINIQIIRILGECGYNSCAKYDPKKLNIHVIAHSHDDVGHLKTVDEYYEQDVKHIITNVVQSLSKSSKRTFTQVEIYYFNRWWTEQNNDTKTLVHKLVNSGQLSFTNGGYCMNDEGATYYNGIIDQMTLGLRILDDLFGKCGHPSVSWQIDPFGASKEMASLYAQMGFDGHVVNRGIQPKGEFIWRGSHDLGDKSQIFTTVLHDNFIPPDGFDFEY</sequence>
<dbReference type="Gene3D" id="3.20.110.10">
    <property type="entry name" value="Glycoside hydrolase 38, N terminal domain"/>
    <property type="match status" value="1"/>
</dbReference>
<accession>A0ABP0VEX3</accession>
<dbReference type="EMBL" id="CAXAQS010000749">
    <property type="protein sequence ID" value="CAK9252993.1"/>
    <property type="molecule type" value="Genomic_DNA"/>
</dbReference>
<evidence type="ECO:0000256" key="1">
    <source>
        <dbReference type="SAM" id="SignalP"/>
    </source>
</evidence>
<comment type="caution">
    <text evidence="3">The sequence shown here is derived from an EMBL/GenBank/DDBJ whole genome shotgun (WGS) entry which is preliminary data.</text>
</comment>
<dbReference type="InterPro" id="IPR027291">
    <property type="entry name" value="Glyco_hydro_38_N_sf"/>
</dbReference>
<feature type="non-terminal residue" evidence="3">
    <location>
        <position position="1"/>
    </location>
</feature>
<evidence type="ECO:0000313" key="4">
    <source>
        <dbReference type="Proteomes" id="UP001497444"/>
    </source>
</evidence>
<dbReference type="InterPro" id="IPR000602">
    <property type="entry name" value="Glyco_hydro_38_N"/>
</dbReference>
<proteinExistence type="predicted"/>
<dbReference type="Pfam" id="PF01074">
    <property type="entry name" value="Glyco_hydro_38N"/>
    <property type="match status" value="1"/>
</dbReference>
<dbReference type="Proteomes" id="UP001497444">
    <property type="component" value="Unassembled WGS sequence"/>
</dbReference>
<dbReference type="InterPro" id="IPR011330">
    <property type="entry name" value="Glyco_hydro/deAcase_b/a-brl"/>
</dbReference>
<feature type="domain" description="Glycoside hydrolase family 38 N-terminal" evidence="2">
    <location>
        <begin position="35"/>
        <end position="222"/>
    </location>
</feature>
<gene>
    <name evidence="3" type="ORF">CSSPJE1EN1_LOCUS28371</name>
</gene>
<feature type="chain" id="PRO_5046852688" description="Glycoside hydrolase family 38 N-terminal domain-containing protein" evidence="1">
    <location>
        <begin position="20"/>
        <end position="224"/>
    </location>
</feature>
<name>A0ABP0VEX3_9BRYO</name>
<dbReference type="InterPro" id="IPR050843">
    <property type="entry name" value="Glycosyl_Hydrlase_38"/>
</dbReference>
<feature type="signal peptide" evidence="1">
    <location>
        <begin position="1"/>
        <end position="19"/>
    </location>
</feature>
<feature type="non-terminal residue" evidence="3">
    <location>
        <position position="224"/>
    </location>
</feature>
<evidence type="ECO:0000313" key="3">
    <source>
        <dbReference type="EMBL" id="CAK9252993.1"/>
    </source>
</evidence>